<comment type="pathway">
    <text evidence="5">Amino-acid biosynthesis; L-arginine biosynthesis; N(2)-acetyl-L-ornithine from L-glutamate: step 4/4.</text>
</comment>
<comment type="caution">
    <text evidence="6">The sequence shown here is derived from an EMBL/GenBank/DDBJ whole genome shotgun (WGS) entry which is preliminary data.</text>
</comment>
<dbReference type="PANTHER" id="PTHR11986:SF79">
    <property type="entry name" value="ACETYLORNITHINE AMINOTRANSFERASE, MITOCHONDRIAL"/>
    <property type="match status" value="1"/>
</dbReference>
<dbReference type="Proteomes" id="UP001272515">
    <property type="component" value="Unassembled WGS sequence"/>
</dbReference>
<organism evidence="6 7">
    <name type="scientific">Veillonella absiana</name>
    <dbReference type="NCBI Taxonomy" id="3079305"/>
    <lineage>
        <taxon>Bacteria</taxon>
        <taxon>Bacillati</taxon>
        <taxon>Bacillota</taxon>
        <taxon>Negativicutes</taxon>
        <taxon>Veillonellales</taxon>
        <taxon>Veillonellaceae</taxon>
        <taxon>Veillonella</taxon>
    </lineage>
</organism>
<evidence type="ECO:0000256" key="4">
    <source>
        <dbReference type="ARBA" id="ARBA00022898"/>
    </source>
</evidence>
<dbReference type="InterPro" id="IPR015424">
    <property type="entry name" value="PyrdxlP-dep_Trfase"/>
</dbReference>
<dbReference type="Gene3D" id="3.40.640.10">
    <property type="entry name" value="Type I PLP-dependent aspartate aminotransferase-like (Major domain)"/>
    <property type="match status" value="1"/>
</dbReference>
<dbReference type="PROSITE" id="PS00600">
    <property type="entry name" value="AA_TRANSFER_CLASS_3"/>
    <property type="match status" value="1"/>
</dbReference>
<feature type="binding site" evidence="5">
    <location>
        <position position="294"/>
    </location>
    <ligand>
        <name>N(2)-acetyl-L-ornithine</name>
        <dbReference type="ChEBI" id="CHEBI:57805"/>
    </ligand>
</feature>
<dbReference type="EMBL" id="JAWJZB010000007">
    <property type="protein sequence ID" value="MDV5088510.1"/>
    <property type="molecule type" value="Genomic_DNA"/>
</dbReference>
<dbReference type="NCBIfam" id="TIGR00707">
    <property type="entry name" value="argD"/>
    <property type="match status" value="1"/>
</dbReference>
<dbReference type="Pfam" id="PF00202">
    <property type="entry name" value="Aminotran_3"/>
    <property type="match status" value="1"/>
</dbReference>
<evidence type="ECO:0000313" key="6">
    <source>
        <dbReference type="EMBL" id="MDV5088510.1"/>
    </source>
</evidence>
<keyword evidence="3 5" id="KW-0808">Transferase</keyword>
<evidence type="ECO:0000256" key="2">
    <source>
        <dbReference type="ARBA" id="ARBA00022605"/>
    </source>
</evidence>
<dbReference type="InterPro" id="IPR049704">
    <property type="entry name" value="Aminotrans_3_PPA_site"/>
</dbReference>
<comment type="subunit">
    <text evidence="5">Homodimer.</text>
</comment>
<keyword evidence="7" id="KW-1185">Reference proteome</keyword>
<keyword evidence="1 5" id="KW-0032">Aminotransferase</keyword>
<name>A0ABU3Z9C8_9FIRM</name>
<keyword evidence="5" id="KW-0055">Arginine biosynthesis</keyword>
<dbReference type="InterPro" id="IPR005814">
    <property type="entry name" value="Aminotrans_3"/>
</dbReference>
<comment type="catalytic activity">
    <reaction evidence="5">
        <text>N(2)-acetyl-L-ornithine + 2-oxoglutarate = N-acetyl-L-glutamate 5-semialdehyde + L-glutamate</text>
        <dbReference type="Rhea" id="RHEA:18049"/>
        <dbReference type="ChEBI" id="CHEBI:16810"/>
        <dbReference type="ChEBI" id="CHEBI:29123"/>
        <dbReference type="ChEBI" id="CHEBI:29985"/>
        <dbReference type="ChEBI" id="CHEBI:57805"/>
        <dbReference type="EC" id="2.6.1.11"/>
    </reaction>
</comment>
<feature type="binding site" evidence="5">
    <location>
        <begin position="118"/>
        <end position="119"/>
    </location>
    <ligand>
        <name>pyridoxal 5'-phosphate</name>
        <dbReference type="ChEBI" id="CHEBI:597326"/>
    </ligand>
</feature>
<gene>
    <name evidence="5" type="primary">argD</name>
    <name evidence="6" type="ORF">RVY80_06610</name>
</gene>
<evidence type="ECO:0000256" key="1">
    <source>
        <dbReference type="ARBA" id="ARBA00022576"/>
    </source>
</evidence>
<comment type="subcellular location">
    <subcellularLocation>
        <location evidence="5">Cytoplasm</location>
    </subcellularLocation>
</comment>
<keyword evidence="2 5" id="KW-0028">Amino-acid biosynthesis</keyword>
<sequence length="405" mass="43628">MSAIEINTPLVKEIKTMNYQELDKEFVANTYGRFDVCFVKGEGSVVYDENGKEYIDLGSGIGVTAFGIHDDVWANAVINQVKSLNHVSNLYYTLPQMELAQKLCEKTGMKKVFFSNSGAEANECAIKTARKYSSDKYGGDRNVIITLVNSFHGRTITTLSATGQDVFHQHFGPFTEGFIFTPANDLDAFYEVAKNPRVCAVLIETIQGEGGVMPLEADFVQGIANYAADNDILLLVDEVQTGNGRTGKMYGYENFDIHPDVVSTAKGLAAGLPMGATLFNEKTQFVLDAGAHGSTFGGNPICAAGAITVVDRLTDEFLADVAKKGQYVKDQLEGATGVISVSGLGLMLGIECTAEPKSIIAKCLEQGVVVLSAKNKVRLLPALNIPQEQLEKAIGILKQVIADLA</sequence>
<dbReference type="GO" id="GO:0008483">
    <property type="term" value="F:transaminase activity"/>
    <property type="evidence" value="ECO:0007669"/>
    <property type="project" value="UniProtKB-KW"/>
</dbReference>
<protein>
    <recommendedName>
        <fullName evidence="5">Acetylornithine aminotransferase</fullName>
        <shortName evidence="5">ACOAT</shortName>
        <ecNumber evidence="5">2.6.1.11</ecNumber>
    </recommendedName>
</protein>
<dbReference type="HAMAP" id="MF_01107">
    <property type="entry name" value="ArgD_aminotrans_3"/>
    <property type="match status" value="1"/>
</dbReference>
<feature type="binding site" evidence="5">
    <location>
        <position position="154"/>
    </location>
    <ligand>
        <name>N(2)-acetyl-L-ornithine</name>
        <dbReference type="ChEBI" id="CHEBI:57805"/>
    </ligand>
</feature>
<dbReference type="InterPro" id="IPR050103">
    <property type="entry name" value="Class-III_PLP-dep_AT"/>
</dbReference>
<keyword evidence="5" id="KW-0963">Cytoplasm</keyword>
<dbReference type="SUPFAM" id="SSF53383">
    <property type="entry name" value="PLP-dependent transferases"/>
    <property type="match status" value="1"/>
</dbReference>
<accession>A0ABU3Z9C8</accession>
<evidence type="ECO:0000313" key="7">
    <source>
        <dbReference type="Proteomes" id="UP001272515"/>
    </source>
</evidence>
<feature type="binding site" evidence="5">
    <location>
        <position position="295"/>
    </location>
    <ligand>
        <name>pyridoxal 5'-phosphate</name>
        <dbReference type="ChEBI" id="CHEBI:597326"/>
    </ligand>
</feature>
<comment type="similarity">
    <text evidence="5">Belongs to the class-III pyridoxal-phosphate-dependent aminotransferase family. ArgD subfamily.</text>
</comment>
<feature type="modified residue" description="N6-(pyridoxal phosphate)lysine" evidence="5">
    <location>
        <position position="266"/>
    </location>
</feature>
<dbReference type="InterPro" id="IPR015421">
    <property type="entry name" value="PyrdxlP-dep_Trfase_major"/>
</dbReference>
<reference evidence="6 7" key="1">
    <citation type="submission" date="2023-10" db="EMBL/GenBank/DDBJ databases">
        <title>Veillonella sp. nov., isolated from a pig farm feces dump.</title>
        <authorList>
            <person name="Chang Y.-H."/>
        </authorList>
    </citation>
    <scope>NUCLEOTIDE SEQUENCE [LARGE SCALE GENOMIC DNA]</scope>
    <source>
        <strain evidence="6 7">YH-vei2233</strain>
    </source>
</reference>
<feature type="binding site" evidence="5">
    <location>
        <begin position="237"/>
        <end position="240"/>
    </location>
    <ligand>
        <name>pyridoxal 5'-phosphate</name>
        <dbReference type="ChEBI" id="CHEBI:597326"/>
    </ligand>
</feature>
<evidence type="ECO:0000256" key="3">
    <source>
        <dbReference type="ARBA" id="ARBA00022679"/>
    </source>
</evidence>
<dbReference type="InterPro" id="IPR015422">
    <property type="entry name" value="PyrdxlP-dep_Trfase_small"/>
</dbReference>
<comment type="miscellaneous">
    <text evidence="5">May also have succinyldiaminopimelate aminotransferase activity, thus carrying out the corresponding step in lysine biosynthesis.</text>
</comment>
<dbReference type="PANTHER" id="PTHR11986">
    <property type="entry name" value="AMINOTRANSFERASE CLASS III"/>
    <property type="match status" value="1"/>
</dbReference>
<dbReference type="PIRSF" id="PIRSF000521">
    <property type="entry name" value="Transaminase_4ab_Lys_Orn"/>
    <property type="match status" value="1"/>
</dbReference>
<feature type="binding site" evidence="5">
    <location>
        <position position="151"/>
    </location>
    <ligand>
        <name>pyridoxal 5'-phosphate</name>
        <dbReference type="ChEBI" id="CHEBI:597326"/>
    </ligand>
</feature>
<dbReference type="InterPro" id="IPR004636">
    <property type="entry name" value="AcOrn/SuccOrn_fam"/>
</dbReference>
<dbReference type="CDD" id="cd00610">
    <property type="entry name" value="OAT_like"/>
    <property type="match status" value="1"/>
</dbReference>
<keyword evidence="4 5" id="KW-0663">Pyridoxal phosphate</keyword>
<comment type="cofactor">
    <cofactor evidence="5">
        <name>pyridoxal 5'-phosphate</name>
        <dbReference type="ChEBI" id="CHEBI:597326"/>
    </cofactor>
    <text evidence="5">Binds 1 pyridoxal phosphate per subunit.</text>
</comment>
<proteinExistence type="inferred from homology"/>
<dbReference type="Gene3D" id="3.90.1150.10">
    <property type="entry name" value="Aspartate Aminotransferase, domain 1"/>
    <property type="match status" value="1"/>
</dbReference>
<dbReference type="EC" id="2.6.1.11" evidence="5"/>
<evidence type="ECO:0000256" key="5">
    <source>
        <dbReference type="HAMAP-Rule" id="MF_01107"/>
    </source>
</evidence>
<dbReference type="NCBIfam" id="NF002325">
    <property type="entry name" value="PRK01278.1"/>
    <property type="match status" value="1"/>
</dbReference>